<dbReference type="RefSeq" id="WP_132324055.1">
    <property type="nucleotide sequence ID" value="NZ_FWZT01000025.1"/>
</dbReference>
<comment type="similarity">
    <text evidence="7">Belongs to the GHMP kinase family. Homoserine kinase subfamily.</text>
</comment>
<dbReference type="UniPathway" id="UPA00050">
    <property type="reaction ID" value="UER00064"/>
</dbReference>
<dbReference type="Pfam" id="PF00288">
    <property type="entry name" value="GHMP_kinases_N"/>
    <property type="match status" value="1"/>
</dbReference>
<reference evidence="12" key="1">
    <citation type="submission" date="2017-04" db="EMBL/GenBank/DDBJ databases">
        <authorList>
            <person name="Varghese N."/>
            <person name="Submissions S."/>
        </authorList>
    </citation>
    <scope>NUCLEOTIDE SEQUENCE [LARGE SCALE GENOMIC DNA]</scope>
    <source>
        <strain evidence="12">RKEM611</strain>
    </source>
</reference>
<dbReference type="InterPro" id="IPR020568">
    <property type="entry name" value="Ribosomal_Su5_D2-typ_SF"/>
</dbReference>
<gene>
    <name evidence="7" type="primary">thrB</name>
    <name evidence="11" type="ORF">SAMN06296036_12552</name>
</gene>
<dbReference type="GO" id="GO:0005524">
    <property type="term" value="F:ATP binding"/>
    <property type="evidence" value="ECO:0007669"/>
    <property type="project" value="UniProtKB-UniRule"/>
</dbReference>
<evidence type="ECO:0000256" key="3">
    <source>
        <dbReference type="ARBA" id="ARBA00022697"/>
    </source>
</evidence>
<name>A0A1Y6CQN6_9BACT</name>
<dbReference type="OrthoDB" id="9769912at2"/>
<keyword evidence="3 7" id="KW-0791">Threonine biosynthesis</keyword>
<feature type="domain" description="GHMP kinase C-terminal" evidence="10">
    <location>
        <begin position="209"/>
        <end position="280"/>
    </location>
</feature>
<keyword evidence="6 7" id="KW-0067">ATP-binding</keyword>
<sequence length="300" mass="31731">MVKVFSPGSIGNVGPGFDVLGLAVAELGDTVSMEWGENETRVNITGRDADLIPTDPSENTVTLAAQAYLAREGFRRALDVHIERALPSSGGLGASAASSVAGAMAAAALLGKEDDHQGVVEAALTAETHVAGRHLDNIAPSVYGGLTLVQSVDPIRIHQVAVGCQPTLLLVTPNIKIKTKDSRSVLPEKLIQSDWVRQMANTCTLVNGFSRGDFDMIKHGLEDGYGERYRSPLIPGFDEAKDVCMELGALGFSISGAGPTCFAFFERRDDAEKAKEPLHHVFGDCTVFIGSIAAEGAKVL</sequence>
<comment type="function">
    <text evidence="7">Catalyzes the ATP-dependent phosphorylation of L-homoserine to L-homoserine phosphate.</text>
</comment>
<dbReference type="Gene3D" id="3.30.70.890">
    <property type="entry name" value="GHMP kinase, C-terminal domain"/>
    <property type="match status" value="1"/>
</dbReference>
<dbReference type="Proteomes" id="UP000192907">
    <property type="component" value="Unassembled WGS sequence"/>
</dbReference>
<dbReference type="PANTHER" id="PTHR20861">
    <property type="entry name" value="HOMOSERINE/4-DIPHOSPHOCYTIDYL-2-C-METHYL-D-ERYTHRITOL KINASE"/>
    <property type="match status" value="1"/>
</dbReference>
<evidence type="ECO:0000256" key="4">
    <source>
        <dbReference type="ARBA" id="ARBA00022741"/>
    </source>
</evidence>
<dbReference type="EMBL" id="FWZT01000025">
    <property type="protein sequence ID" value="SMF69795.1"/>
    <property type="molecule type" value="Genomic_DNA"/>
</dbReference>
<evidence type="ECO:0000256" key="5">
    <source>
        <dbReference type="ARBA" id="ARBA00022777"/>
    </source>
</evidence>
<dbReference type="NCBIfam" id="NF002288">
    <property type="entry name" value="PRK01212.1-4"/>
    <property type="match status" value="1"/>
</dbReference>
<dbReference type="Pfam" id="PF08544">
    <property type="entry name" value="GHMP_kinases_C"/>
    <property type="match status" value="1"/>
</dbReference>
<proteinExistence type="inferred from homology"/>
<dbReference type="GO" id="GO:0005737">
    <property type="term" value="C:cytoplasm"/>
    <property type="evidence" value="ECO:0007669"/>
    <property type="project" value="UniProtKB-SubCell"/>
</dbReference>
<dbReference type="PANTHER" id="PTHR20861:SF1">
    <property type="entry name" value="HOMOSERINE KINASE"/>
    <property type="match status" value="1"/>
</dbReference>
<keyword evidence="4 7" id="KW-0547">Nucleotide-binding</keyword>
<dbReference type="NCBIfam" id="TIGR00191">
    <property type="entry name" value="thrB"/>
    <property type="match status" value="1"/>
</dbReference>
<keyword evidence="7" id="KW-0963">Cytoplasm</keyword>
<dbReference type="SUPFAM" id="SSF54211">
    <property type="entry name" value="Ribosomal protein S5 domain 2-like"/>
    <property type="match status" value="1"/>
</dbReference>
<dbReference type="HAMAP" id="MF_00384">
    <property type="entry name" value="Homoser_kinase"/>
    <property type="match status" value="1"/>
</dbReference>
<evidence type="ECO:0000256" key="1">
    <source>
        <dbReference type="ARBA" id="ARBA00022605"/>
    </source>
</evidence>
<comment type="subcellular location">
    <subcellularLocation>
        <location evidence="7">Cytoplasm</location>
    </subcellularLocation>
</comment>
<feature type="domain" description="GHMP kinase N-terminal" evidence="9">
    <location>
        <begin position="59"/>
        <end position="145"/>
    </location>
</feature>
<evidence type="ECO:0000256" key="2">
    <source>
        <dbReference type="ARBA" id="ARBA00022679"/>
    </source>
</evidence>
<dbReference type="InterPro" id="IPR000870">
    <property type="entry name" value="Homoserine_kinase"/>
</dbReference>
<accession>A0A1Y6CQN6</accession>
<dbReference type="AlphaFoldDB" id="A0A1Y6CQN6"/>
<dbReference type="PRINTS" id="PR00958">
    <property type="entry name" value="HOMSERKINASE"/>
</dbReference>
<keyword evidence="5 7" id="KW-0418">Kinase</keyword>
<dbReference type="InterPro" id="IPR006204">
    <property type="entry name" value="GHMP_kinase_N_dom"/>
</dbReference>
<evidence type="ECO:0000256" key="8">
    <source>
        <dbReference type="NCBIfam" id="TIGR00191"/>
    </source>
</evidence>
<evidence type="ECO:0000259" key="9">
    <source>
        <dbReference type="Pfam" id="PF00288"/>
    </source>
</evidence>
<evidence type="ECO:0000256" key="6">
    <source>
        <dbReference type="ARBA" id="ARBA00022840"/>
    </source>
</evidence>
<keyword evidence="1 7" id="KW-0028">Amino-acid biosynthesis</keyword>
<comment type="catalytic activity">
    <reaction evidence="7">
        <text>L-homoserine + ATP = O-phospho-L-homoserine + ADP + H(+)</text>
        <dbReference type="Rhea" id="RHEA:13985"/>
        <dbReference type="ChEBI" id="CHEBI:15378"/>
        <dbReference type="ChEBI" id="CHEBI:30616"/>
        <dbReference type="ChEBI" id="CHEBI:57476"/>
        <dbReference type="ChEBI" id="CHEBI:57590"/>
        <dbReference type="ChEBI" id="CHEBI:456216"/>
        <dbReference type="EC" id="2.7.1.39"/>
    </reaction>
</comment>
<evidence type="ECO:0000313" key="11">
    <source>
        <dbReference type="EMBL" id="SMF69795.1"/>
    </source>
</evidence>
<dbReference type="SUPFAM" id="SSF55060">
    <property type="entry name" value="GHMP Kinase, C-terminal domain"/>
    <property type="match status" value="1"/>
</dbReference>
<dbReference type="PIRSF" id="PIRSF000676">
    <property type="entry name" value="Homoser_kin"/>
    <property type="match status" value="1"/>
</dbReference>
<evidence type="ECO:0000313" key="12">
    <source>
        <dbReference type="Proteomes" id="UP000192907"/>
    </source>
</evidence>
<dbReference type="InterPro" id="IPR013750">
    <property type="entry name" value="GHMP_kinase_C_dom"/>
</dbReference>
<organism evidence="11 12">
    <name type="scientific">Pseudobacteriovorax antillogorgiicola</name>
    <dbReference type="NCBI Taxonomy" id="1513793"/>
    <lineage>
        <taxon>Bacteria</taxon>
        <taxon>Pseudomonadati</taxon>
        <taxon>Bdellovibrionota</taxon>
        <taxon>Oligoflexia</taxon>
        <taxon>Oligoflexales</taxon>
        <taxon>Pseudobacteriovoracaceae</taxon>
        <taxon>Pseudobacteriovorax</taxon>
    </lineage>
</organism>
<dbReference type="GO" id="GO:0004413">
    <property type="term" value="F:homoserine kinase activity"/>
    <property type="evidence" value="ECO:0007669"/>
    <property type="project" value="UniProtKB-UniRule"/>
</dbReference>
<dbReference type="Gene3D" id="3.30.230.10">
    <property type="match status" value="1"/>
</dbReference>
<evidence type="ECO:0000256" key="7">
    <source>
        <dbReference type="HAMAP-Rule" id="MF_00384"/>
    </source>
</evidence>
<dbReference type="GO" id="GO:0009088">
    <property type="term" value="P:threonine biosynthetic process"/>
    <property type="evidence" value="ECO:0007669"/>
    <property type="project" value="UniProtKB-UniRule"/>
</dbReference>
<keyword evidence="2 7" id="KW-0808">Transferase</keyword>
<keyword evidence="12" id="KW-1185">Reference proteome</keyword>
<comment type="pathway">
    <text evidence="7">Amino-acid biosynthesis; L-threonine biosynthesis; L-threonine from L-aspartate: step 4/5.</text>
</comment>
<comment type="caution">
    <text evidence="7">Lacks conserved residue(s) required for the propagation of feature annotation.</text>
</comment>
<dbReference type="InterPro" id="IPR036554">
    <property type="entry name" value="GHMP_kinase_C_sf"/>
</dbReference>
<evidence type="ECO:0000259" key="10">
    <source>
        <dbReference type="Pfam" id="PF08544"/>
    </source>
</evidence>
<dbReference type="InterPro" id="IPR014721">
    <property type="entry name" value="Ribsml_uS5_D2-typ_fold_subgr"/>
</dbReference>
<dbReference type="STRING" id="1513793.SAMN06296036_12552"/>
<dbReference type="EC" id="2.7.1.39" evidence="7 8"/>
<protein>
    <recommendedName>
        <fullName evidence="7 8">Homoserine kinase</fullName>
        <shortName evidence="7">HK</shortName>
        <shortName evidence="7">HSK</shortName>
        <ecNumber evidence="7 8">2.7.1.39</ecNumber>
    </recommendedName>
</protein>